<evidence type="ECO:0000256" key="5">
    <source>
        <dbReference type="ARBA" id="ARBA00022723"/>
    </source>
</evidence>
<dbReference type="Pfam" id="PF00294">
    <property type="entry name" value="PfkB"/>
    <property type="match status" value="1"/>
</dbReference>
<feature type="binding site" evidence="12">
    <location>
        <position position="142"/>
    </location>
    <ligand>
        <name>substrate</name>
    </ligand>
</feature>
<feature type="binding site" evidence="12">
    <location>
        <position position="271"/>
    </location>
    <ligand>
        <name>K(+)</name>
        <dbReference type="ChEBI" id="CHEBI:29103"/>
    </ligand>
</feature>
<organism evidence="14 15">
    <name type="scientific">Evansella cellulosilytica (strain ATCC 21833 / DSM 2522 / FERM P-1141 / JCM 9156 / N-4)</name>
    <name type="common">Bacillus cellulosilyticus</name>
    <dbReference type="NCBI Taxonomy" id="649639"/>
    <lineage>
        <taxon>Bacteria</taxon>
        <taxon>Bacillati</taxon>
        <taxon>Bacillota</taxon>
        <taxon>Bacilli</taxon>
        <taxon>Bacillales</taxon>
        <taxon>Bacillaceae</taxon>
        <taxon>Evansella</taxon>
    </lineage>
</organism>
<accession>E6TV00</accession>
<dbReference type="InterPro" id="IPR002139">
    <property type="entry name" value="Ribo/fructo_kinase"/>
</dbReference>
<evidence type="ECO:0000256" key="8">
    <source>
        <dbReference type="ARBA" id="ARBA00022840"/>
    </source>
</evidence>
<evidence type="ECO:0000259" key="13">
    <source>
        <dbReference type="Pfam" id="PF00294"/>
    </source>
</evidence>
<feature type="binding site" evidence="12">
    <location>
        <position position="276"/>
    </location>
    <ligand>
        <name>K(+)</name>
        <dbReference type="ChEBI" id="CHEBI:29103"/>
    </ligand>
</feature>
<feature type="binding site" evidence="12">
    <location>
        <position position="186"/>
    </location>
    <ligand>
        <name>ATP</name>
        <dbReference type="ChEBI" id="CHEBI:30616"/>
    </ligand>
</feature>
<evidence type="ECO:0000313" key="14">
    <source>
        <dbReference type="EMBL" id="ADU28583.1"/>
    </source>
</evidence>
<dbReference type="GO" id="GO:0046872">
    <property type="term" value="F:metal ion binding"/>
    <property type="evidence" value="ECO:0007669"/>
    <property type="project" value="UniProtKB-KW"/>
</dbReference>
<evidence type="ECO:0000256" key="12">
    <source>
        <dbReference type="HAMAP-Rule" id="MF_01987"/>
    </source>
</evidence>
<feature type="binding site" evidence="12">
    <location>
        <position position="235"/>
    </location>
    <ligand>
        <name>K(+)</name>
        <dbReference type="ChEBI" id="CHEBI:29103"/>
    </ligand>
</feature>
<comment type="subunit">
    <text evidence="12">Homodimer.</text>
</comment>
<keyword evidence="12" id="KW-0963">Cytoplasm</keyword>
<keyword evidence="5 12" id="KW-0479">Metal-binding</keyword>
<keyword evidence="7 12" id="KW-0418">Kinase</keyword>
<dbReference type="eggNOG" id="COG0524">
    <property type="taxonomic scope" value="Bacteria"/>
</dbReference>
<feature type="active site" description="Proton acceptor" evidence="12">
    <location>
        <position position="241"/>
    </location>
</feature>
<comment type="similarity">
    <text evidence="12">Belongs to the carbohydrate kinase PfkB family. Ribokinase subfamily.</text>
</comment>
<dbReference type="InterPro" id="IPR029056">
    <property type="entry name" value="Ribokinase-like"/>
</dbReference>
<evidence type="ECO:0000256" key="6">
    <source>
        <dbReference type="ARBA" id="ARBA00022741"/>
    </source>
</evidence>
<comment type="cofactor">
    <cofactor evidence="12">
        <name>Mg(2+)</name>
        <dbReference type="ChEBI" id="CHEBI:18420"/>
    </cofactor>
    <text evidence="12">Requires a divalent cation, most likely magnesium in vivo, as an electrophilic catalyst to aid phosphoryl group transfer. It is the chelate of the metal and the nucleotide that is the actual substrate.</text>
</comment>
<dbReference type="AlphaFoldDB" id="E6TV00"/>
<dbReference type="UniPathway" id="UPA00916">
    <property type="reaction ID" value="UER00889"/>
</dbReference>
<dbReference type="InterPro" id="IPR011877">
    <property type="entry name" value="Ribokinase"/>
</dbReference>
<keyword evidence="6 12" id="KW-0547">Nucleotide-binding</keyword>
<dbReference type="SUPFAM" id="SSF53613">
    <property type="entry name" value="Ribokinase-like"/>
    <property type="match status" value="1"/>
</dbReference>
<feature type="binding site" evidence="12">
    <location>
        <position position="265"/>
    </location>
    <ligand>
        <name>ATP</name>
        <dbReference type="ChEBI" id="CHEBI:30616"/>
    </ligand>
</feature>
<dbReference type="RefSeq" id="WP_013486924.1">
    <property type="nucleotide sequence ID" value="NC_014829.1"/>
</dbReference>
<feature type="binding site" evidence="12">
    <location>
        <position position="241"/>
    </location>
    <ligand>
        <name>substrate</name>
    </ligand>
</feature>
<dbReference type="HAMAP" id="MF_01987">
    <property type="entry name" value="Ribokinase"/>
    <property type="match status" value="1"/>
</dbReference>
<dbReference type="OrthoDB" id="9775849at2"/>
<proteinExistence type="inferred from homology"/>
<keyword evidence="9 12" id="KW-0460">Magnesium</keyword>
<dbReference type="Proteomes" id="UP000001401">
    <property type="component" value="Chromosome"/>
</dbReference>
<name>E6TV00_EVAC2</name>
<keyword evidence="10 12" id="KW-0630">Potassium</keyword>
<evidence type="ECO:0000256" key="4">
    <source>
        <dbReference type="ARBA" id="ARBA00022679"/>
    </source>
</evidence>
<evidence type="ECO:0000313" key="15">
    <source>
        <dbReference type="Proteomes" id="UP000001401"/>
    </source>
</evidence>
<evidence type="ECO:0000256" key="2">
    <source>
        <dbReference type="ARBA" id="ARBA00012035"/>
    </source>
</evidence>
<dbReference type="PRINTS" id="PR00990">
    <property type="entry name" value="RIBOKINASE"/>
</dbReference>
<dbReference type="NCBIfam" id="TIGR02152">
    <property type="entry name" value="D_ribokin_bact"/>
    <property type="match status" value="1"/>
</dbReference>
<dbReference type="STRING" id="649639.Bcell_0297"/>
<feature type="binding site" evidence="12">
    <location>
        <position position="237"/>
    </location>
    <ligand>
        <name>K(+)</name>
        <dbReference type="ChEBI" id="CHEBI:29103"/>
    </ligand>
</feature>
<gene>
    <name evidence="12" type="primary">rbsK</name>
    <name evidence="14" type="ordered locus">Bcell_0297</name>
</gene>
<evidence type="ECO:0000256" key="11">
    <source>
        <dbReference type="ARBA" id="ARBA00023277"/>
    </source>
</evidence>
<dbReference type="HOGENOM" id="CLU_027634_2_0_9"/>
<reference evidence="14 15" key="1">
    <citation type="submission" date="2010-12" db="EMBL/GenBank/DDBJ databases">
        <title>Complete sequence of Bacillus cellulosilyticus DSM 2522.</title>
        <authorList>
            <consortium name="US DOE Joint Genome Institute"/>
            <person name="Lucas S."/>
            <person name="Copeland A."/>
            <person name="Lapidus A."/>
            <person name="Cheng J.-F."/>
            <person name="Bruce D."/>
            <person name="Goodwin L."/>
            <person name="Pitluck S."/>
            <person name="Chertkov O."/>
            <person name="Detter J.C."/>
            <person name="Han C."/>
            <person name="Tapia R."/>
            <person name="Land M."/>
            <person name="Hauser L."/>
            <person name="Jeffries C."/>
            <person name="Kyrpides N."/>
            <person name="Ivanova N."/>
            <person name="Mikhailova N."/>
            <person name="Brumm P."/>
            <person name="Mead D."/>
            <person name="Woyke T."/>
        </authorList>
    </citation>
    <scope>NUCLEOTIDE SEQUENCE [LARGE SCALE GENOMIC DNA]</scope>
    <source>
        <strain evidence="15">ATCC 21833 / DSM 2522 / FERM P-1141 / JCM 9156 / N-4</strain>
    </source>
</reference>
<comment type="subcellular location">
    <subcellularLocation>
        <location evidence="12">Cytoplasm</location>
    </subcellularLocation>
</comment>
<dbReference type="GO" id="GO:0004747">
    <property type="term" value="F:ribokinase activity"/>
    <property type="evidence" value="ECO:0007669"/>
    <property type="project" value="UniProtKB-UniRule"/>
</dbReference>
<evidence type="ECO:0000256" key="10">
    <source>
        <dbReference type="ARBA" id="ARBA00022958"/>
    </source>
</evidence>
<feature type="binding site" evidence="12">
    <location>
        <begin position="14"/>
        <end position="16"/>
    </location>
    <ligand>
        <name>substrate</name>
    </ligand>
</feature>
<comment type="similarity">
    <text evidence="1">Belongs to the carbohydrate kinase pfkB family.</text>
</comment>
<evidence type="ECO:0000256" key="9">
    <source>
        <dbReference type="ARBA" id="ARBA00022842"/>
    </source>
</evidence>
<comment type="pathway">
    <text evidence="12">Carbohydrate metabolism; D-ribose degradation; D-ribose 5-phosphate from beta-D-ribopyranose: step 2/2.</text>
</comment>
<comment type="caution">
    <text evidence="12">Lacks conserved residue(s) required for the propagation of feature annotation.</text>
</comment>
<feature type="binding site" evidence="12">
    <location>
        <position position="274"/>
    </location>
    <ligand>
        <name>K(+)</name>
        <dbReference type="ChEBI" id="CHEBI:29103"/>
    </ligand>
</feature>
<keyword evidence="15" id="KW-1185">Reference proteome</keyword>
<dbReference type="KEGG" id="bco:Bcell_0297"/>
<dbReference type="GO" id="GO:0005524">
    <property type="term" value="F:ATP binding"/>
    <property type="evidence" value="ECO:0007669"/>
    <property type="project" value="UniProtKB-UniRule"/>
</dbReference>
<comment type="catalytic activity">
    <reaction evidence="12">
        <text>D-ribose + ATP = D-ribose 5-phosphate + ADP + H(+)</text>
        <dbReference type="Rhea" id="RHEA:13697"/>
        <dbReference type="ChEBI" id="CHEBI:15378"/>
        <dbReference type="ChEBI" id="CHEBI:30616"/>
        <dbReference type="ChEBI" id="CHEBI:47013"/>
        <dbReference type="ChEBI" id="CHEBI:78346"/>
        <dbReference type="ChEBI" id="CHEBI:456216"/>
        <dbReference type="EC" id="2.7.1.15"/>
    </reaction>
</comment>
<feature type="binding site" evidence="12">
    <location>
        <begin position="240"/>
        <end position="241"/>
    </location>
    <ligand>
        <name>ATP</name>
        <dbReference type="ChEBI" id="CHEBI:30616"/>
    </ligand>
</feature>
<keyword evidence="8 12" id="KW-0067">ATP-binding</keyword>
<keyword evidence="11 12" id="KW-0119">Carbohydrate metabolism</keyword>
<evidence type="ECO:0000256" key="7">
    <source>
        <dbReference type="ARBA" id="ARBA00022777"/>
    </source>
</evidence>
<sequence length="296" mass="32219">MTEKPLITVIGSLNMDMVTTAKTMPREGETIHGESFKMVPGGKGANQAIAAARLGGHVQFIGMVGDDPFGHHLIKVLKNEGIKRNEVKIVPNTSTGVATILLSENNNRIIVTEGANGYVTKAYLEKLKERILESTIVLIQFEIPLEAIYYTLEICTQNNIQVVINPAPAKQLPTSMWKKATFITPNETELKELFTARAREHLGEKLIVTKGENGVVFKSHGEDIHIPSYPVEVVDTTGAGDTFNGAFVVALTEGKSIKDSVNFANAAAALSIKKFGAQGGVPNRIKLDEFLNRLRP</sequence>
<feature type="domain" description="Carbohydrate kinase PfkB" evidence="13">
    <location>
        <begin position="6"/>
        <end position="283"/>
    </location>
</feature>
<evidence type="ECO:0000256" key="3">
    <source>
        <dbReference type="ARBA" id="ARBA00016943"/>
    </source>
</evidence>
<evidence type="ECO:0000256" key="1">
    <source>
        <dbReference type="ARBA" id="ARBA00005380"/>
    </source>
</evidence>
<feature type="binding site" evidence="12">
    <location>
        <begin position="42"/>
        <end position="46"/>
    </location>
    <ligand>
        <name>substrate</name>
    </ligand>
</feature>
<protein>
    <recommendedName>
        <fullName evidence="3 12">Ribokinase</fullName>
        <shortName evidence="12">RK</shortName>
        <ecNumber evidence="2 12">2.7.1.15</ecNumber>
    </recommendedName>
</protein>
<dbReference type="PANTHER" id="PTHR10584:SF166">
    <property type="entry name" value="RIBOKINASE"/>
    <property type="match status" value="1"/>
</dbReference>
<keyword evidence="4 12" id="KW-0808">Transferase</keyword>
<feature type="binding site" evidence="12">
    <location>
        <begin position="209"/>
        <end position="214"/>
    </location>
    <ligand>
        <name>ATP</name>
        <dbReference type="ChEBI" id="CHEBI:30616"/>
    </ligand>
</feature>
<dbReference type="EC" id="2.7.1.15" evidence="2 12"/>
<comment type="function">
    <text evidence="12">Catalyzes the phosphorylation of ribose at O-5 in a reaction requiring ATP and magnesium. The resulting D-ribose-5-phosphate can then be used either for sythesis of nucleotides, histidine, and tryptophan, or as a component of the pentose phosphate pathway.</text>
</comment>
<dbReference type="CDD" id="cd01174">
    <property type="entry name" value="ribokinase"/>
    <property type="match status" value="1"/>
</dbReference>
<dbReference type="EMBL" id="CP002394">
    <property type="protein sequence ID" value="ADU28583.1"/>
    <property type="molecule type" value="Genomic_DNA"/>
</dbReference>
<dbReference type="Gene3D" id="3.40.1190.20">
    <property type="match status" value="1"/>
</dbReference>
<dbReference type="PROSITE" id="PS00584">
    <property type="entry name" value="PFKB_KINASES_2"/>
    <property type="match status" value="1"/>
</dbReference>
<dbReference type="GO" id="GO:0019303">
    <property type="term" value="P:D-ribose catabolic process"/>
    <property type="evidence" value="ECO:0007669"/>
    <property type="project" value="UniProtKB-UniRule"/>
</dbReference>
<dbReference type="InterPro" id="IPR002173">
    <property type="entry name" value="Carboh/pur_kinase_PfkB_CS"/>
</dbReference>
<dbReference type="PANTHER" id="PTHR10584">
    <property type="entry name" value="SUGAR KINASE"/>
    <property type="match status" value="1"/>
</dbReference>
<comment type="activity regulation">
    <text evidence="12">Activated by a monovalent cation that binds near, but not in, the active site. The most likely occupant of the site in vivo is potassium. Ion binding induces a conformational change that may alter substrate affinity.</text>
</comment>
<dbReference type="GO" id="GO:0005829">
    <property type="term" value="C:cytosol"/>
    <property type="evidence" value="ECO:0007669"/>
    <property type="project" value="TreeGrafter"/>
</dbReference>
<dbReference type="InterPro" id="IPR011611">
    <property type="entry name" value="PfkB_dom"/>
</dbReference>